<proteinExistence type="predicted"/>
<protein>
    <submittedName>
        <fullName evidence="1">Uncharacterized protein</fullName>
    </submittedName>
</protein>
<dbReference type="AlphaFoldDB" id="A0ABC9YFS7"/>
<comment type="caution">
    <text evidence="1">The sequence shown here is derived from an EMBL/GenBank/DDBJ whole genome shotgun (WGS) entry which is preliminary data.</text>
</comment>
<evidence type="ECO:0000313" key="1">
    <source>
        <dbReference type="EMBL" id="GAB0208731.1"/>
    </source>
</evidence>
<reference evidence="1 2" key="1">
    <citation type="submission" date="2024-06" db="EMBL/GenBank/DDBJ databases">
        <title>The draft genome of Grus japonensis, version 3.</title>
        <authorList>
            <person name="Nabeshima K."/>
            <person name="Suzuki S."/>
            <person name="Onuma M."/>
        </authorList>
    </citation>
    <scope>NUCLEOTIDE SEQUENCE [LARGE SCALE GENOMIC DNA]</scope>
    <source>
        <strain evidence="1 2">451A</strain>
    </source>
</reference>
<name>A0ABC9YFS7_GRUJA</name>
<gene>
    <name evidence="1" type="ORF">GRJ2_003338800</name>
</gene>
<dbReference type="Proteomes" id="UP001623348">
    <property type="component" value="Unassembled WGS sequence"/>
</dbReference>
<dbReference type="EMBL" id="BAAFJT010000277">
    <property type="protein sequence ID" value="GAB0208731.1"/>
    <property type="molecule type" value="Genomic_DNA"/>
</dbReference>
<accession>A0ABC9YFS7</accession>
<sequence length="144" mass="15969">MGFQLKGSHTILLTHVLPLDMQEEPESSMQNASGECHAECTWGSLSLWPGGALLYWVPLTAEVLACGDKEGERFSSKFRSQEDALSTVGVTKSGQYIVAKLLGIWCWCILDHLPPCVPCTLDIIWIFGDLVVVQVITVDDFQYH</sequence>
<evidence type="ECO:0000313" key="2">
    <source>
        <dbReference type="Proteomes" id="UP001623348"/>
    </source>
</evidence>
<organism evidence="1 2">
    <name type="scientific">Grus japonensis</name>
    <name type="common">Japanese crane</name>
    <name type="synonym">Red-crowned crane</name>
    <dbReference type="NCBI Taxonomy" id="30415"/>
    <lineage>
        <taxon>Eukaryota</taxon>
        <taxon>Metazoa</taxon>
        <taxon>Chordata</taxon>
        <taxon>Craniata</taxon>
        <taxon>Vertebrata</taxon>
        <taxon>Euteleostomi</taxon>
        <taxon>Archelosauria</taxon>
        <taxon>Archosauria</taxon>
        <taxon>Dinosauria</taxon>
        <taxon>Saurischia</taxon>
        <taxon>Theropoda</taxon>
        <taxon>Coelurosauria</taxon>
        <taxon>Aves</taxon>
        <taxon>Neognathae</taxon>
        <taxon>Neoaves</taxon>
        <taxon>Gruiformes</taxon>
        <taxon>Gruidae</taxon>
        <taxon>Grus</taxon>
    </lineage>
</organism>
<keyword evidence="2" id="KW-1185">Reference proteome</keyword>